<comment type="caution">
    <text evidence="2">The sequence shown here is derived from an EMBL/GenBank/DDBJ whole genome shotgun (WGS) entry which is preliminary data.</text>
</comment>
<gene>
    <name evidence="2" type="ORF">WMY93_022414</name>
</gene>
<evidence type="ECO:0000313" key="3">
    <source>
        <dbReference type="Proteomes" id="UP001460270"/>
    </source>
</evidence>
<sequence length="135" mass="13812">MDPGPCGLSGAAGGAAGGGAAAGGGLESSLPQSDPPCLIVEDSQPDSIGIEDDPETSYRSLLNKRLSSLQPRDTSPVLVREREREREGREEKRRGGGGGGGGGGGEGGERGVRKRGAGRNAEREGGNRETPVLFW</sequence>
<proteinExistence type="predicted"/>
<evidence type="ECO:0000256" key="1">
    <source>
        <dbReference type="SAM" id="MobiDB-lite"/>
    </source>
</evidence>
<protein>
    <submittedName>
        <fullName evidence="2">Uncharacterized protein</fullName>
    </submittedName>
</protein>
<reference evidence="3" key="1">
    <citation type="submission" date="2024-04" db="EMBL/GenBank/DDBJ databases">
        <title>Salinicola lusitanus LLJ914,a marine bacterium isolated from the Okinawa Trough.</title>
        <authorList>
            <person name="Li J."/>
        </authorList>
    </citation>
    <scope>NUCLEOTIDE SEQUENCE [LARGE SCALE GENOMIC DNA]</scope>
</reference>
<feature type="compositionally biased region" description="Basic and acidic residues" evidence="1">
    <location>
        <begin position="79"/>
        <end position="94"/>
    </location>
</feature>
<evidence type="ECO:0000313" key="2">
    <source>
        <dbReference type="EMBL" id="KAK7893262.1"/>
    </source>
</evidence>
<feature type="compositionally biased region" description="Gly residues" evidence="1">
    <location>
        <begin position="96"/>
        <end position="106"/>
    </location>
</feature>
<dbReference type="EMBL" id="JBBPFD010000016">
    <property type="protein sequence ID" value="KAK7893262.1"/>
    <property type="molecule type" value="Genomic_DNA"/>
</dbReference>
<accession>A0AAW0NH38</accession>
<dbReference type="AlphaFoldDB" id="A0AAW0NH38"/>
<feature type="compositionally biased region" description="Gly residues" evidence="1">
    <location>
        <begin position="10"/>
        <end position="26"/>
    </location>
</feature>
<feature type="compositionally biased region" description="Polar residues" evidence="1">
    <location>
        <begin position="57"/>
        <end position="73"/>
    </location>
</feature>
<keyword evidence="3" id="KW-1185">Reference proteome</keyword>
<feature type="region of interest" description="Disordered" evidence="1">
    <location>
        <begin position="1"/>
        <end position="135"/>
    </location>
</feature>
<name>A0AAW0NH38_9GOBI</name>
<organism evidence="2 3">
    <name type="scientific">Mugilogobius chulae</name>
    <name type="common">yellowstripe goby</name>
    <dbReference type="NCBI Taxonomy" id="88201"/>
    <lineage>
        <taxon>Eukaryota</taxon>
        <taxon>Metazoa</taxon>
        <taxon>Chordata</taxon>
        <taxon>Craniata</taxon>
        <taxon>Vertebrata</taxon>
        <taxon>Euteleostomi</taxon>
        <taxon>Actinopterygii</taxon>
        <taxon>Neopterygii</taxon>
        <taxon>Teleostei</taxon>
        <taxon>Neoteleostei</taxon>
        <taxon>Acanthomorphata</taxon>
        <taxon>Gobiaria</taxon>
        <taxon>Gobiiformes</taxon>
        <taxon>Gobioidei</taxon>
        <taxon>Gobiidae</taxon>
        <taxon>Gobionellinae</taxon>
        <taxon>Mugilogobius</taxon>
    </lineage>
</organism>
<dbReference type="Proteomes" id="UP001460270">
    <property type="component" value="Unassembled WGS sequence"/>
</dbReference>